<accession>A0ABM6FTC1</accession>
<dbReference type="InterPro" id="IPR005509">
    <property type="entry name" value="AfsA_hotdog_dom"/>
</dbReference>
<evidence type="ECO:0000313" key="2">
    <source>
        <dbReference type="EMBL" id="APD13798.1"/>
    </source>
</evidence>
<dbReference type="Proteomes" id="UP000035086">
    <property type="component" value="Chromosome"/>
</dbReference>
<dbReference type="Pfam" id="PF03756">
    <property type="entry name" value="AfsA"/>
    <property type="match status" value="1"/>
</dbReference>
<evidence type="ECO:0000259" key="1">
    <source>
        <dbReference type="Pfam" id="PF03756"/>
    </source>
</evidence>
<keyword evidence="3" id="KW-1185">Reference proteome</keyword>
<gene>
    <name evidence="2" type="ORF">RO07_07250</name>
</gene>
<organism evidence="2 3">
    <name type="scientific">Pandoraea pulmonicola</name>
    <dbReference type="NCBI Taxonomy" id="93221"/>
    <lineage>
        <taxon>Bacteria</taxon>
        <taxon>Pseudomonadati</taxon>
        <taxon>Pseudomonadota</taxon>
        <taxon>Betaproteobacteria</taxon>
        <taxon>Burkholderiales</taxon>
        <taxon>Burkholderiaceae</taxon>
        <taxon>Pandoraea</taxon>
    </lineage>
</organism>
<feature type="domain" description="A-factor biosynthesis hotdog" evidence="1">
    <location>
        <begin position="11"/>
        <end position="146"/>
    </location>
</feature>
<name>A0ABM6FTC1_PANPU</name>
<evidence type="ECO:0000313" key="3">
    <source>
        <dbReference type="Proteomes" id="UP000035086"/>
    </source>
</evidence>
<dbReference type="EMBL" id="CP010310">
    <property type="protein sequence ID" value="APD13798.1"/>
    <property type="molecule type" value="Genomic_DNA"/>
</dbReference>
<reference evidence="2" key="1">
    <citation type="submission" date="2016-11" db="EMBL/GenBank/DDBJ databases">
        <title>Complete Genome Sequencing of Pandoraea pulmonicola DSM 16583.</title>
        <authorList>
            <person name="Chan K.-G."/>
        </authorList>
    </citation>
    <scope>NUCLEOTIDE SEQUENCE</scope>
    <source>
        <strain evidence="2">DSM 16583</strain>
    </source>
</reference>
<protein>
    <recommendedName>
        <fullName evidence="1">A-factor biosynthesis hotdog domain-containing protein</fullName>
    </recommendedName>
</protein>
<sequence>MEITTRLDSALVHKCDPANVFVASIDRADATPDGHDCFTAMLAIDPHHGFFFEHPLDHVPGLMLIEATRQVGTAISHRFYDVSHELAFVLDSLEVTFVHFAELHAPLAVRLVIVEKAYRHERLSSLACRSEWLQSGRTLGTMNAHWSFSSPALLARLRHASKARDVH</sequence>
<proteinExistence type="predicted"/>